<accession>V7IGK6</accession>
<dbReference type="EMBL" id="AZGR01000162">
    <property type="protein sequence ID" value="ETA85325.1"/>
    <property type="molecule type" value="Genomic_DNA"/>
</dbReference>
<organism evidence="1 2">
    <name type="scientific">Salmonella enterica subsp. enterica serovar Cubana str. 76814</name>
    <dbReference type="NCBI Taxonomy" id="1192560"/>
    <lineage>
        <taxon>Bacteria</taxon>
        <taxon>Pseudomonadati</taxon>
        <taxon>Pseudomonadota</taxon>
        <taxon>Gammaproteobacteria</taxon>
        <taxon>Enterobacterales</taxon>
        <taxon>Enterobacteriaceae</taxon>
        <taxon>Salmonella</taxon>
    </lineage>
</organism>
<protein>
    <submittedName>
        <fullName evidence="1">Uncharacterized protein</fullName>
    </submittedName>
</protein>
<comment type="caution">
    <text evidence="1">The sequence shown here is derived from an EMBL/GenBank/DDBJ whole genome shotgun (WGS) entry which is preliminary data.</text>
</comment>
<evidence type="ECO:0000313" key="1">
    <source>
        <dbReference type="EMBL" id="ETA85325.1"/>
    </source>
</evidence>
<evidence type="ECO:0000313" key="2">
    <source>
        <dbReference type="Proteomes" id="UP000018534"/>
    </source>
</evidence>
<sequence>MMNIRYLYGKEKILGPVIRDEAPIRLCDLTHYSRMENEKMRDNEMEKIFTPDRYQVAIKINGRTLNPDDMTADPMFTLSPRHCYCICLSNRQDEPELYAAFKADICIAFDVDLLQERLSLLDHRFPGTEIKGKDVIYYHPGTAPDSFTPEELVFFKPNIFSHEAEYRIALFYPLNKTGFAYEGGVLPFKMEGESMFMDISHQQKGFISECVKKVMRRKSS</sequence>
<name>V7IGK6_SALET</name>
<proteinExistence type="predicted"/>
<reference evidence="1 2" key="1">
    <citation type="journal article" date="2014" name="Genome Announc.">
        <title>Whole-Genome Sequencing of Salmonella enterica subsp. enterica Serovar Cubana Strains Isolated from Agricultural Sources.</title>
        <authorList>
            <person name="Benahmed F.H."/>
            <person name="Gopinath G.R."/>
            <person name="Wang H."/>
            <person name="Jean-Gilles Beaubrun J."/>
            <person name="Grim C."/>
            <person name="Cheng C.M."/>
            <person name="McClelland M."/>
            <person name="Ayers S."/>
            <person name="Abbott J."/>
            <person name="Desai P."/>
            <person name="Frye J.G."/>
            <person name="Weinstock G."/>
            <person name="Hammack T.S."/>
            <person name="Hanes D.E."/>
            <person name="Rasmussen M.A."/>
            <person name="Davidson M.K."/>
        </authorList>
    </citation>
    <scope>NUCLEOTIDE SEQUENCE [LARGE SCALE GENOMIC DNA]</scope>
    <source>
        <strain evidence="1">76814</strain>
    </source>
</reference>
<dbReference type="AlphaFoldDB" id="V7IGK6"/>
<dbReference type="Proteomes" id="UP000018534">
    <property type="component" value="Unassembled WGS sequence"/>
</dbReference>
<dbReference type="HOGENOM" id="CLU_1259801_0_0_6"/>
<gene>
    <name evidence="1" type="ORF">A628_04690</name>
</gene>